<evidence type="ECO:0000256" key="2">
    <source>
        <dbReference type="SAM" id="SignalP"/>
    </source>
</evidence>
<keyword evidence="2" id="KW-0732">Signal</keyword>
<proteinExistence type="predicted"/>
<sequence length="161" mass="17669">MLLCAILITTVFGLSVAQNMTTKLFSCDKIPIDFPIDCKNEYEISSGNTSLVTVRNCHFDCHTPFGKTDGKTAVTLNKCVEFTMKIIYPQPFREETFRYECDPSPEASLSSTGLIIGVVVIVVVVVAVLALVGVIVFCLTGKRRGYNPGQAERPAQQQDNV</sequence>
<evidence type="ECO:0000313" key="3">
    <source>
        <dbReference type="EMBL" id="KAK7877756.1"/>
    </source>
</evidence>
<dbReference type="AlphaFoldDB" id="A0AAW0MHE2"/>
<accession>A0AAW0MHE2</accession>
<evidence type="ECO:0000313" key="4">
    <source>
        <dbReference type="Proteomes" id="UP001460270"/>
    </source>
</evidence>
<gene>
    <name evidence="3" type="ORF">WMY93_030570</name>
</gene>
<feature type="transmembrane region" description="Helical" evidence="1">
    <location>
        <begin position="114"/>
        <end position="139"/>
    </location>
</feature>
<keyword evidence="4" id="KW-1185">Reference proteome</keyword>
<keyword evidence="1" id="KW-1133">Transmembrane helix</keyword>
<keyword evidence="1" id="KW-0812">Transmembrane</keyword>
<name>A0AAW0MHE2_9GOBI</name>
<dbReference type="EMBL" id="JBBPFD010000674">
    <property type="protein sequence ID" value="KAK7877756.1"/>
    <property type="molecule type" value="Genomic_DNA"/>
</dbReference>
<feature type="signal peptide" evidence="2">
    <location>
        <begin position="1"/>
        <end position="17"/>
    </location>
</feature>
<dbReference type="Proteomes" id="UP001460270">
    <property type="component" value="Unassembled WGS sequence"/>
</dbReference>
<organism evidence="3 4">
    <name type="scientific">Mugilogobius chulae</name>
    <name type="common">yellowstripe goby</name>
    <dbReference type="NCBI Taxonomy" id="88201"/>
    <lineage>
        <taxon>Eukaryota</taxon>
        <taxon>Metazoa</taxon>
        <taxon>Chordata</taxon>
        <taxon>Craniata</taxon>
        <taxon>Vertebrata</taxon>
        <taxon>Euteleostomi</taxon>
        <taxon>Actinopterygii</taxon>
        <taxon>Neopterygii</taxon>
        <taxon>Teleostei</taxon>
        <taxon>Neoteleostei</taxon>
        <taxon>Acanthomorphata</taxon>
        <taxon>Gobiaria</taxon>
        <taxon>Gobiiformes</taxon>
        <taxon>Gobioidei</taxon>
        <taxon>Gobiidae</taxon>
        <taxon>Gobionellinae</taxon>
        <taxon>Mugilogobius</taxon>
    </lineage>
</organism>
<keyword evidence="1" id="KW-0472">Membrane</keyword>
<reference evidence="4" key="1">
    <citation type="submission" date="2024-04" db="EMBL/GenBank/DDBJ databases">
        <title>Salinicola lusitanus LLJ914,a marine bacterium isolated from the Okinawa Trough.</title>
        <authorList>
            <person name="Li J."/>
        </authorList>
    </citation>
    <scope>NUCLEOTIDE SEQUENCE [LARGE SCALE GENOMIC DNA]</scope>
</reference>
<evidence type="ECO:0000256" key="1">
    <source>
        <dbReference type="SAM" id="Phobius"/>
    </source>
</evidence>
<feature type="chain" id="PRO_5043676497" evidence="2">
    <location>
        <begin position="18"/>
        <end position="161"/>
    </location>
</feature>
<comment type="caution">
    <text evidence="3">The sequence shown here is derived from an EMBL/GenBank/DDBJ whole genome shotgun (WGS) entry which is preliminary data.</text>
</comment>
<protein>
    <submittedName>
        <fullName evidence="3">Uncharacterized protein</fullName>
    </submittedName>
</protein>